<dbReference type="Proteomes" id="UP001147760">
    <property type="component" value="Unassembled WGS sequence"/>
</dbReference>
<proteinExistence type="predicted"/>
<dbReference type="Pfam" id="PF01266">
    <property type="entry name" value="DAO"/>
    <property type="match status" value="1"/>
</dbReference>
<dbReference type="Gene3D" id="3.30.9.10">
    <property type="entry name" value="D-Amino Acid Oxidase, subunit A, domain 2"/>
    <property type="match status" value="1"/>
</dbReference>
<evidence type="ECO:0000313" key="2">
    <source>
        <dbReference type="EMBL" id="KAJ5457051.1"/>
    </source>
</evidence>
<dbReference type="PANTHER" id="PTHR13847">
    <property type="entry name" value="SARCOSINE DEHYDROGENASE-RELATED"/>
    <property type="match status" value="1"/>
</dbReference>
<organism evidence="2 3">
    <name type="scientific">Penicillium desertorum</name>
    <dbReference type="NCBI Taxonomy" id="1303715"/>
    <lineage>
        <taxon>Eukaryota</taxon>
        <taxon>Fungi</taxon>
        <taxon>Dikarya</taxon>
        <taxon>Ascomycota</taxon>
        <taxon>Pezizomycotina</taxon>
        <taxon>Eurotiomycetes</taxon>
        <taxon>Eurotiomycetidae</taxon>
        <taxon>Eurotiales</taxon>
        <taxon>Aspergillaceae</taxon>
        <taxon>Penicillium</taxon>
    </lineage>
</organism>
<keyword evidence="3" id="KW-1185">Reference proteome</keyword>
<dbReference type="GO" id="GO:0005737">
    <property type="term" value="C:cytoplasm"/>
    <property type="evidence" value="ECO:0007669"/>
    <property type="project" value="TreeGrafter"/>
</dbReference>
<dbReference type="Gene3D" id="3.50.50.60">
    <property type="entry name" value="FAD/NAD(P)-binding domain"/>
    <property type="match status" value="1"/>
</dbReference>
<feature type="domain" description="FAD dependent oxidoreductase" evidence="1">
    <location>
        <begin position="48"/>
        <end position="435"/>
    </location>
</feature>
<dbReference type="InterPro" id="IPR036188">
    <property type="entry name" value="FAD/NAD-bd_sf"/>
</dbReference>
<dbReference type="SUPFAM" id="SSF51905">
    <property type="entry name" value="FAD/NAD(P)-binding domain"/>
    <property type="match status" value="1"/>
</dbReference>
<sequence>MSGALEGIYDPGIVDPSVPVSNPTIPFWHSSPHKFANHQSHWPTDYADVVIIGSGVSGMTLVRTLLSLNPTIKIVLVEARSLCSGATGRNGGHIKTMTFAMWEERKRSFGIEEAARISEFEHSHLQAMAEAIHEDGLASHCDLQLTEGVEAYYDAKSFDEAVQALGDMRVHVPHLAAKHRVYTGDDMDRLQKTLKLSLRCIGAIGVPAASLWPYKWVTGVLGQFIESGKLNVQTHTTVQQVLEQGQDFATVRTTRGDIKAKNVVHATNAWLGHLLPELQPYISPVRGNVVRYKALPQITQSTDGSSSNASALGLNGQFSYWLRYGEKDYDYLIQRKDGDIVVGRANTGRKATADDSATDLTPMAHLRGLGDEVVASPVQGSSAYITHAWSGILAFSQDGMPFAGRLPGRKHQWVCGGYHATGMIKAFRTSQFVANLIVGKAEDTIGDYPLSILVTENRIKALRRSLDLGQAAVVTFKL</sequence>
<reference evidence="2" key="2">
    <citation type="journal article" date="2023" name="IMA Fungus">
        <title>Comparative genomic study of the Penicillium genus elucidates a diverse pangenome and 15 lateral gene transfer events.</title>
        <authorList>
            <person name="Petersen C."/>
            <person name="Sorensen T."/>
            <person name="Nielsen M.R."/>
            <person name="Sondergaard T.E."/>
            <person name="Sorensen J.L."/>
            <person name="Fitzpatrick D.A."/>
            <person name="Frisvad J.C."/>
            <person name="Nielsen K.L."/>
        </authorList>
    </citation>
    <scope>NUCLEOTIDE SEQUENCE</scope>
    <source>
        <strain evidence="2">IBT 17660</strain>
    </source>
</reference>
<dbReference type="OrthoDB" id="429143at2759"/>
<gene>
    <name evidence="2" type="ORF">N7530_012325</name>
</gene>
<comment type="caution">
    <text evidence="2">The sequence shown here is derived from an EMBL/GenBank/DDBJ whole genome shotgun (WGS) entry which is preliminary data.</text>
</comment>
<dbReference type="AlphaFoldDB" id="A0A9W9WF39"/>
<dbReference type="EMBL" id="JAPWDO010000009">
    <property type="protein sequence ID" value="KAJ5457051.1"/>
    <property type="molecule type" value="Genomic_DNA"/>
</dbReference>
<evidence type="ECO:0000313" key="3">
    <source>
        <dbReference type="Proteomes" id="UP001147760"/>
    </source>
</evidence>
<accession>A0A9W9WF39</accession>
<dbReference type="PANTHER" id="PTHR13847:SF279">
    <property type="entry name" value="FAD DEPENDENT OXIDOREDUCTASE DOMAIN-CONTAINING PROTEIN-RELATED"/>
    <property type="match status" value="1"/>
</dbReference>
<protein>
    <submittedName>
        <fullName evidence="2">Nucleotide-binding domain-containing protein</fullName>
    </submittedName>
</protein>
<reference evidence="2" key="1">
    <citation type="submission" date="2022-12" db="EMBL/GenBank/DDBJ databases">
        <authorList>
            <person name="Petersen C."/>
        </authorList>
    </citation>
    <scope>NUCLEOTIDE SEQUENCE</scope>
    <source>
        <strain evidence="2">IBT 17660</strain>
    </source>
</reference>
<evidence type="ECO:0000259" key="1">
    <source>
        <dbReference type="Pfam" id="PF01266"/>
    </source>
</evidence>
<name>A0A9W9WF39_9EURO</name>
<dbReference type="InterPro" id="IPR006076">
    <property type="entry name" value="FAD-dep_OxRdtase"/>
</dbReference>